<dbReference type="InterPro" id="IPR036265">
    <property type="entry name" value="HIT-like_sf"/>
</dbReference>
<evidence type="ECO:0000259" key="7">
    <source>
        <dbReference type="PROSITE" id="PS51084"/>
    </source>
</evidence>
<dbReference type="CDD" id="cd07572">
    <property type="entry name" value="nit"/>
    <property type="match status" value="1"/>
</dbReference>
<organism evidence="8 9">
    <name type="scientific">Mytilus edulis</name>
    <name type="common">Blue mussel</name>
    <dbReference type="NCBI Taxonomy" id="6550"/>
    <lineage>
        <taxon>Eukaryota</taxon>
        <taxon>Metazoa</taxon>
        <taxon>Spiralia</taxon>
        <taxon>Lophotrochozoa</taxon>
        <taxon>Mollusca</taxon>
        <taxon>Bivalvia</taxon>
        <taxon>Autobranchia</taxon>
        <taxon>Pteriomorphia</taxon>
        <taxon>Mytilida</taxon>
        <taxon>Mytiloidea</taxon>
        <taxon>Mytilidae</taxon>
        <taxon>Mytilinae</taxon>
        <taxon>Mytilus</taxon>
    </lineage>
</organism>
<dbReference type="InterPro" id="IPR036526">
    <property type="entry name" value="C-N_Hydrolase_sf"/>
</dbReference>
<evidence type="ECO:0000256" key="1">
    <source>
        <dbReference type="ARBA" id="ARBA00012377"/>
    </source>
</evidence>
<sequence length="384" mass="43322">MSTVDASKLKQPNPIIGVCQLTCTVDKDKNFQISRSLIERAKSKGAKMVFLPEAVDYIGESKQQSIDMAEDLNGITISKYQDLAKQLGVWISVGGFHQKVKEEKRLLNTHVLIDNNGEIQSTYSKAHLFDLDIPEKVRLCESDYTVPGDKMVSPVETPVGKVGLSICYDLRFPEMSTALAKEGADILTYPSAFTVPTGMAHWEVVDPWGAVIAQCREGTDVCVAEIDLSYLKSVRANMPIWSHKRPDLYGEIQNLSKRSGCDIDSEEKYQFGHFAPLRLAERLCDLSPTEISDVFNTVQTVSNVIKKHFNGTSLTVAVQDGKDAGQTVKHFHVHILPRREQDIPNNDDIYHELEKHDKVMLQSDMRSEEEMEKESRELRKYFNL</sequence>
<keyword evidence="3 8" id="KW-0378">Hydrolase</keyword>
<dbReference type="PANTHER" id="PTHR23088:SF27">
    <property type="entry name" value="DEAMINATED GLUTATHIONE AMIDASE"/>
    <property type="match status" value="1"/>
</dbReference>
<evidence type="ECO:0000256" key="3">
    <source>
        <dbReference type="ARBA" id="ARBA00022801"/>
    </source>
</evidence>
<keyword evidence="2" id="KW-0547">Nucleotide-binding</keyword>
<dbReference type="InterPro" id="IPR001110">
    <property type="entry name" value="UPF0012_CS"/>
</dbReference>
<dbReference type="InterPro" id="IPR045254">
    <property type="entry name" value="Nit1/2_C-N_Hydrolase"/>
</dbReference>
<dbReference type="PROSITE" id="PS00892">
    <property type="entry name" value="HIT_1"/>
    <property type="match status" value="1"/>
</dbReference>
<gene>
    <name evidence="8" type="ORF">MEDL_67396</name>
</gene>
<dbReference type="EC" id="3.6.1.29" evidence="1"/>
<evidence type="ECO:0000259" key="6">
    <source>
        <dbReference type="PROSITE" id="PS50263"/>
    </source>
</evidence>
<dbReference type="GO" id="GO:0000166">
    <property type="term" value="F:nucleotide binding"/>
    <property type="evidence" value="ECO:0007669"/>
    <property type="project" value="UniProtKB-KW"/>
</dbReference>
<dbReference type="Proteomes" id="UP000683360">
    <property type="component" value="Unassembled WGS sequence"/>
</dbReference>
<accession>A0A8S3VM16</accession>
<dbReference type="OrthoDB" id="680339at2759"/>
<dbReference type="SUPFAM" id="SSF54197">
    <property type="entry name" value="HIT-like"/>
    <property type="match status" value="1"/>
</dbReference>
<keyword evidence="9" id="KW-1185">Reference proteome</keyword>
<evidence type="ECO:0000256" key="2">
    <source>
        <dbReference type="ARBA" id="ARBA00022741"/>
    </source>
</evidence>
<dbReference type="InterPro" id="IPR003010">
    <property type="entry name" value="C-N_Hydrolase"/>
</dbReference>
<dbReference type="PANTHER" id="PTHR23088">
    <property type="entry name" value="NITRILASE-RELATED"/>
    <property type="match status" value="1"/>
</dbReference>
<dbReference type="AlphaFoldDB" id="A0A8S3VM16"/>
<dbReference type="InterPro" id="IPR011146">
    <property type="entry name" value="HIT-like"/>
</dbReference>
<proteinExistence type="predicted"/>
<dbReference type="InterPro" id="IPR019808">
    <property type="entry name" value="Histidine_triad_CS"/>
</dbReference>
<dbReference type="PROSITE" id="PS51084">
    <property type="entry name" value="HIT_2"/>
    <property type="match status" value="1"/>
</dbReference>
<evidence type="ECO:0000256" key="5">
    <source>
        <dbReference type="PROSITE-ProRule" id="PRU00464"/>
    </source>
</evidence>
<dbReference type="Pfam" id="PF00795">
    <property type="entry name" value="CN_hydrolase"/>
    <property type="match status" value="1"/>
</dbReference>
<evidence type="ECO:0000313" key="9">
    <source>
        <dbReference type="Proteomes" id="UP000683360"/>
    </source>
</evidence>
<dbReference type="Gene3D" id="3.30.428.10">
    <property type="entry name" value="HIT-like"/>
    <property type="match status" value="1"/>
</dbReference>
<reference evidence="8" key="1">
    <citation type="submission" date="2021-03" db="EMBL/GenBank/DDBJ databases">
        <authorList>
            <person name="Bekaert M."/>
        </authorList>
    </citation>
    <scope>NUCLEOTIDE SEQUENCE</scope>
</reference>
<dbReference type="GO" id="GO:0016811">
    <property type="term" value="F:hydrolase activity, acting on carbon-nitrogen (but not peptide) bonds, in linear amides"/>
    <property type="evidence" value="ECO:0007669"/>
    <property type="project" value="InterPro"/>
</dbReference>
<evidence type="ECO:0000256" key="4">
    <source>
        <dbReference type="ARBA" id="ARBA00047780"/>
    </source>
</evidence>
<dbReference type="PROSITE" id="PS01227">
    <property type="entry name" value="UPF0012"/>
    <property type="match status" value="1"/>
</dbReference>
<dbReference type="PROSITE" id="PS50263">
    <property type="entry name" value="CN_HYDROLASE"/>
    <property type="match status" value="1"/>
</dbReference>
<dbReference type="Pfam" id="PF01230">
    <property type="entry name" value="HIT"/>
    <property type="match status" value="1"/>
</dbReference>
<dbReference type="SUPFAM" id="SSF56317">
    <property type="entry name" value="Carbon-nitrogen hydrolase"/>
    <property type="match status" value="1"/>
</dbReference>
<feature type="short sequence motif" description="Histidine triad motif" evidence="5">
    <location>
        <begin position="330"/>
        <end position="334"/>
    </location>
</feature>
<feature type="domain" description="CN hydrolase" evidence="6">
    <location>
        <begin position="14"/>
        <end position="279"/>
    </location>
</feature>
<comment type="catalytic activity">
    <reaction evidence="4">
        <text>P(1),P(3)-bis(5'-adenosyl) triphosphate + H2O = AMP + ADP + 2 H(+)</text>
        <dbReference type="Rhea" id="RHEA:13893"/>
        <dbReference type="ChEBI" id="CHEBI:15377"/>
        <dbReference type="ChEBI" id="CHEBI:15378"/>
        <dbReference type="ChEBI" id="CHEBI:58529"/>
        <dbReference type="ChEBI" id="CHEBI:456215"/>
        <dbReference type="ChEBI" id="CHEBI:456216"/>
        <dbReference type="EC" id="3.6.1.29"/>
    </reaction>
</comment>
<dbReference type="GO" id="GO:0047710">
    <property type="term" value="F:bis(5'-adenosyl)-triphosphatase activity"/>
    <property type="evidence" value="ECO:0007669"/>
    <property type="project" value="UniProtKB-EC"/>
</dbReference>
<evidence type="ECO:0000313" key="8">
    <source>
        <dbReference type="EMBL" id="CAG2256040.1"/>
    </source>
</evidence>
<dbReference type="FunFam" id="3.30.428.10:FF:000011">
    <property type="entry name" value="Fragile histidine triad"/>
    <property type="match status" value="1"/>
</dbReference>
<dbReference type="Gene3D" id="3.60.110.10">
    <property type="entry name" value="Carbon-nitrogen hydrolase"/>
    <property type="match status" value="1"/>
</dbReference>
<feature type="domain" description="HIT" evidence="7">
    <location>
        <begin position="276"/>
        <end position="345"/>
    </location>
</feature>
<comment type="caution">
    <text evidence="8">The sequence shown here is derived from an EMBL/GenBank/DDBJ whole genome shotgun (WGS) entry which is preliminary data.</text>
</comment>
<protein>
    <recommendedName>
        <fullName evidence="1">bis(5'-adenosyl)-triphosphatase</fullName>
        <ecNumber evidence="1">3.6.1.29</ecNumber>
    </recommendedName>
</protein>
<dbReference type="EMBL" id="CAJPWZ010003291">
    <property type="protein sequence ID" value="CAG2256040.1"/>
    <property type="molecule type" value="Genomic_DNA"/>
</dbReference>
<name>A0A8S3VM16_MYTED</name>